<dbReference type="InterPro" id="IPR036249">
    <property type="entry name" value="Thioredoxin-like_sf"/>
</dbReference>
<dbReference type="EMBL" id="CP097636">
    <property type="protein sequence ID" value="URI10167.1"/>
    <property type="molecule type" value="Genomic_DNA"/>
</dbReference>
<dbReference type="SUPFAM" id="SSF52833">
    <property type="entry name" value="Thioredoxin-like"/>
    <property type="match status" value="1"/>
</dbReference>
<dbReference type="PANTHER" id="PTHR15337:SF11">
    <property type="entry name" value="THIOREDOXIN DOMAIN-CONTAINING PROTEIN"/>
    <property type="match status" value="1"/>
</dbReference>
<dbReference type="RefSeq" id="WP_250198374.1">
    <property type="nucleotide sequence ID" value="NZ_CP097636.1"/>
</dbReference>
<keyword evidence="5" id="KW-1185">Reference proteome</keyword>
<dbReference type="Gene3D" id="3.40.30.10">
    <property type="entry name" value="Glutaredoxin"/>
    <property type="match status" value="1"/>
</dbReference>
<sequence>MKVAITRFCRITRATGLALACAAALAMPGAPALAAGLPSTQVAWMPAAADADIDRAFAQAREGRKPVLLYWGATWCPPCNQLKATLFNRQDFAALSRSFVAVHVDGDRPGAQKLGAAFQVRGYPTMILLQPDRTEITRLPGEVDAPQVMAMLQAGLAGGRPAAQVLAEARAGRPLSAGEWRLLAFYGWEIDESRLVPAAERPAVLAALATAAARAPNAEDDARTRLLLKALAAAADGKNGLKPDDTMRGRVQRLLADPAAARSQMDVLVNAAPALVKALTPADGPARAELTVAFDAALLRLQNDATLSRSDRMTALDARVSLARSGQPDDALSPRLPEPLVKDVRELATRLDRETLDPFERQAVIPTVAYVQSRAGLWADSDALLKANLQRSPAPYYLMSQLGGNARKQGRSDEALRWYAQAFERSEGPATRLQWGAGYLSALVDLAPADAARIEQVAGQLFTEAARDSAAFHERSGRSLQRLGQKLAAWAADRPAAEPAVQRLQAQLSGLCASREAADGQRATCEGIARQLAGRGNARG</sequence>
<dbReference type="PROSITE" id="PS51352">
    <property type="entry name" value="THIOREDOXIN_2"/>
    <property type="match status" value="1"/>
</dbReference>
<evidence type="ECO:0000259" key="3">
    <source>
        <dbReference type="PROSITE" id="PS51352"/>
    </source>
</evidence>
<dbReference type="InterPro" id="IPR051099">
    <property type="entry name" value="AGR/TXD"/>
</dbReference>
<evidence type="ECO:0000313" key="5">
    <source>
        <dbReference type="Proteomes" id="UP001056201"/>
    </source>
</evidence>
<keyword evidence="1 2" id="KW-0732">Signal</keyword>
<dbReference type="Proteomes" id="UP001056201">
    <property type="component" value="Chromosome 2"/>
</dbReference>
<evidence type="ECO:0000256" key="1">
    <source>
        <dbReference type="ARBA" id="ARBA00022729"/>
    </source>
</evidence>
<feature type="signal peptide" evidence="2">
    <location>
        <begin position="1"/>
        <end position="34"/>
    </location>
</feature>
<dbReference type="PANTHER" id="PTHR15337">
    <property type="entry name" value="ANTERIOR GRADIENT PROTEIN-RELATED"/>
    <property type="match status" value="1"/>
</dbReference>
<name>A0ABY4SE23_AQUTE</name>
<evidence type="ECO:0000313" key="4">
    <source>
        <dbReference type="EMBL" id="URI10167.1"/>
    </source>
</evidence>
<dbReference type="InterPro" id="IPR012336">
    <property type="entry name" value="Thioredoxin-like_fold"/>
</dbReference>
<feature type="domain" description="Thioredoxin" evidence="3">
    <location>
        <begin position="26"/>
        <end position="157"/>
    </location>
</feature>
<accession>A0ABY4SE23</accession>
<proteinExistence type="predicted"/>
<dbReference type="Pfam" id="PF13098">
    <property type="entry name" value="Thioredoxin_2"/>
    <property type="match status" value="1"/>
</dbReference>
<feature type="chain" id="PRO_5046446855" evidence="2">
    <location>
        <begin position="35"/>
        <end position="540"/>
    </location>
</feature>
<evidence type="ECO:0000256" key="2">
    <source>
        <dbReference type="SAM" id="SignalP"/>
    </source>
</evidence>
<reference evidence="4" key="1">
    <citation type="submission" date="2022-05" db="EMBL/GenBank/DDBJ databases">
        <title>An RpoN-dependent PEP-CTERM gene is involved in floc formation of an Aquincola tertiaricarbonis strain.</title>
        <authorList>
            <person name="Qiu D."/>
            <person name="Xia M."/>
        </authorList>
    </citation>
    <scope>NUCLEOTIDE SEQUENCE</scope>
    <source>
        <strain evidence="4">RN12</strain>
    </source>
</reference>
<dbReference type="InterPro" id="IPR013766">
    <property type="entry name" value="Thioredoxin_domain"/>
</dbReference>
<organism evidence="4 5">
    <name type="scientific">Aquincola tertiaricarbonis</name>
    <dbReference type="NCBI Taxonomy" id="391953"/>
    <lineage>
        <taxon>Bacteria</taxon>
        <taxon>Pseudomonadati</taxon>
        <taxon>Pseudomonadota</taxon>
        <taxon>Betaproteobacteria</taxon>
        <taxon>Burkholderiales</taxon>
        <taxon>Sphaerotilaceae</taxon>
        <taxon>Aquincola</taxon>
    </lineage>
</organism>
<gene>
    <name evidence="4" type="ORF">MW290_32040</name>
</gene>
<protein>
    <submittedName>
        <fullName evidence="4">Thioredoxin family protein</fullName>
    </submittedName>
</protein>